<keyword evidence="13" id="KW-1185">Reference proteome</keyword>
<evidence type="ECO:0000259" key="10">
    <source>
        <dbReference type="PROSITE" id="PS50287"/>
    </source>
</evidence>
<keyword evidence="4" id="KW-0677">Repeat</keyword>
<dbReference type="InterPro" id="IPR036179">
    <property type="entry name" value="Ig-like_dom_sf"/>
</dbReference>
<reference evidence="12 13" key="1">
    <citation type="submission" date="2020-06" db="EMBL/GenBank/DDBJ databases">
        <authorList>
            <person name="Li R."/>
            <person name="Bekaert M."/>
        </authorList>
    </citation>
    <scope>NUCLEOTIDE SEQUENCE [LARGE SCALE GENOMIC DNA]</scope>
    <source>
        <strain evidence="13">wild</strain>
    </source>
</reference>
<feature type="disulfide bond" evidence="9">
    <location>
        <begin position="248"/>
        <end position="312"/>
    </location>
</feature>
<evidence type="ECO:0000256" key="4">
    <source>
        <dbReference type="ARBA" id="ARBA00022737"/>
    </source>
</evidence>
<dbReference type="InterPro" id="IPR036772">
    <property type="entry name" value="SRCR-like_dom_sf"/>
</dbReference>
<evidence type="ECO:0000256" key="5">
    <source>
        <dbReference type="ARBA" id="ARBA00022989"/>
    </source>
</evidence>
<dbReference type="PANTHER" id="PTHR48071">
    <property type="entry name" value="SRCR DOMAIN-CONTAINING PROTEIN"/>
    <property type="match status" value="1"/>
</dbReference>
<evidence type="ECO:0008006" key="14">
    <source>
        <dbReference type="Google" id="ProtNLM"/>
    </source>
</evidence>
<evidence type="ECO:0000256" key="6">
    <source>
        <dbReference type="ARBA" id="ARBA00023136"/>
    </source>
</evidence>
<evidence type="ECO:0000256" key="7">
    <source>
        <dbReference type="ARBA" id="ARBA00023157"/>
    </source>
</evidence>
<protein>
    <recommendedName>
        <fullName evidence="14">PRSS12</fullName>
    </recommendedName>
</protein>
<evidence type="ECO:0000256" key="1">
    <source>
        <dbReference type="ARBA" id="ARBA00004167"/>
    </source>
</evidence>
<keyword evidence="3" id="KW-0732">Signal</keyword>
<keyword evidence="2" id="KW-0812">Transmembrane</keyword>
<comment type="caution">
    <text evidence="9">Lacks conserved residue(s) required for the propagation of feature annotation.</text>
</comment>
<dbReference type="PROSITE" id="PS00420">
    <property type="entry name" value="SRCR_1"/>
    <property type="match status" value="1"/>
</dbReference>
<name>A0A6J7ZXJ8_MYTCO</name>
<feature type="domain" description="SRCR" evidence="10">
    <location>
        <begin position="124"/>
        <end position="221"/>
    </location>
</feature>
<dbReference type="Gene3D" id="3.10.250.10">
    <property type="entry name" value="SRCR-like domain"/>
    <property type="match status" value="3"/>
</dbReference>
<dbReference type="InterPro" id="IPR001190">
    <property type="entry name" value="SRCR"/>
</dbReference>
<evidence type="ECO:0000256" key="9">
    <source>
        <dbReference type="PROSITE-ProRule" id="PRU00196"/>
    </source>
</evidence>
<feature type="domain" description="Ig-like" evidence="11">
    <location>
        <begin position="376"/>
        <end position="465"/>
    </location>
</feature>
<feature type="domain" description="SRCR" evidence="10">
    <location>
        <begin position="223"/>
        <end position="325"/>
    </location>
</feature>
<accession>A0A6J7ZXJ8</accession>
<feature type="disulfide bond" evidence="9">
    <location>
        <begin position="292"/>
        <end position="302"/>
    </location>
</feature>
<dbReference type="Gene3D" id="2.60.40.10">
    <property type="entry name" value="Immunoglobulins"/>
    <property type="match status" value="1"/>
</dbReference>
<dbReference type="InterPro" id="IPR013783">
    <property type="entry name" value="Ig-like_fold"/>
</dbReference>
<dbReference type="SMART" id="SM00202">
    <property type="entry name" value="SR"/>
    <property type="match status" value="2"/>
</dbReference>
<dbReference type="SUPFAM" id="SSF48726">
    <property type="entry name" value="Immunoglobulin"/>
    <property type="match status" value="1"/>
</dbReference>
<gene>
    <name evidence="12" type="ORF">MCOR_985</name>
</gene>
<keyword evidence="5" id="KW-1133">Transmembrane helix</keyword>
<feature type="domain" description="SRCR" evidence="10">
    <location>
        <begin position="21"/>
        <end position="127"/>
    </location>
</feature>
<feature type="disulfide bond" evidence="9">
    <location>
        <begin position="96"/>
        <end position="106"/>
    </location>
</feature>
<dbReference type="Pfam" id="PF00530">
    <property type="entry name" value="SRCR"/>
    <property type="match status" value="3"/>
</dbReference>
<dbReference type="FunFam" id="3.10.250.10:FF:000016">
    <property type="entry name" value="Scavenger receptor cysteine-rich protein type 12"/>
    <property type="match status" value="1"/>
</dbReference>
<keyword evidence="6" id="KW-0472">Membrane</keyword>
<dbReference type="OrthoDB" id="6156774at2759"/>
<dbReference type="Proteomes" id="UP000507470">
    <property type="component" value="Unassembled WGS sequence"/>
</dbReference>
<dbReference type="PANTHER" id="PTHR48071:SF28">
    <property type="entry name" value="SRCR DOMAIN-CONTAINING PROTEIN"/>
    <property type="match status" value="1"/>
</dbReference>
<keyword evidence="8" id="KW-0325">Glycoprotein</keyword>
<feature type="disulfide bond" evidence="9">
    <location>
        <begin position="191"/>
        <end position="201"/>
    </location>
</feature>
<evidence type="ECO:0000256" key="3">
    <source>
        <dbReference type="ARBA" id="ARBA00022729"/>
    </source>
</evidence>
<sequence>MDFFLVSCSAGQNLVDEASKVRLVDGKSFHANGADIHEGRLQVFQNNEWGNVCDDEFTSLSANVVCGMLGFTGNAVAIATTYNNGNKRIVLDSVNCNGRETDIMNCPHQPWGTHDCSHEEDIGVRCEQNWRLSRSTEGVVEIYIGDSYIPVCNTNYSEVKICKSLDLVESKKIVGVVPATSKIRQFVDISCTGKEEILSQCTRTIIQHGVCKTGLGGFKCLNQKLINGTTSYNGRLELYYDGTRGTVCDDGFGDIEASVVCRYLGLSWNGRFSYEFKDWFEGSNYLLDDIDCTGRESSILSCKHTSWNSHNCDNKHREDVGIQLVSGNKYRSSTEYIYQEAFHCNGSEAKLINCPRYSIKCPSDSKVAVACDPTLPSVTLEVPSPLIVNEPMNLTCTATGGSPSPTIWWNCCNDNNRTHVILFENQIKSVLEINPSQRCNAATCTCFVQHTETSFPEIQKAEKLEVYYPIRDDLSVIAPILIEHQPNILTCEVSDGNPLPDIWWTCSGIPYDNVTSFQYLADIWGLSCILIRFSKRGDSVFNESFMWELYLISFVVNSKSLVLRVTSLPTSTTRELITGNTSELWSNT</sequence>
<dbReference type="SUPFAM" id="SSF56487">
    <property type="entry name" value="SRCR-like"/>
    <property type="match status" value="3"/>
</dbReference>
<evidence type="ECO:0000256" key="2">
    <source>
        <dbReference type="ARBA" id="ARBA00022692"/>
    </source>
</evidence>
<dbReference type="PROSITE" id="PS50287">
    <property type="entry name" value="SRCR_2"/>
    <property type="match status" value="3"/>
</dbReference>
<dbReference type="InterPro" id="IPR007110">
    <property type="entry name" value="Ig-like_dom"/>
</dbReference>
<proteinExistence type="predicted"/>
<organism evidence="12 13">
    <name type="scientific">Mytilus coruscus</name>
    <name type="common">Sea mussel</name>
    <dbReference type="NCBI Taxonomy" id="42192"/>
    <lineage>
        <taxon>Eukaryota</taxon>
        <taxon>Metazoa</taxon>
        <taxon>Spiralia</taxon>
        <taxon>Lophotrochozoa</taxon>
        <taxon>Mollusca</taxon>
        <taxon>Bivalvia</taxon>
        <taxon>Autobranchia</taxon>
        <taxon>Pteriomorphia</taxon>
        <taxon>Mytilida</taxon>
        <taxon>Mytiloidea</taxon>
        <taxon>Mytilidae</taxon>
        <taxon>Mytilinae</taxon>
        <taxon>Mytilus</taxon>
    </lineage>
</organism>
<dbReference type="EMBL" id="CACVKT020000200">
    <property type="protein sequence ID" value="CAC5357212.1"/>
    <property type="molecule type" value="Genomic_DNA"/>
</dbReference>
<dbReference type="FunFam" id="3.10.250.10:FF:000001">
    <property type="entry name" value="Lysyl oxidase 4 isoform X1"/>
    <property type="match status" value="1"/>
</dbReference>
<dbReference type="GO" id="GO:0016020">
    <property type="term" value="C:membrane"/>
    <property type="evidence" value="ECO:0007669"/>
    <property type="project" value="UniProtKB-SubCell"/>
</dbReference>
<dbReference type="PRINTS" id="PR00258">
    <property type="entry name" value="SPERACTRCPTR"/>
</dbReference>
<comment type="subcellular location">
    <subcellularLocation>
        <location evidence="1">Membrane</location>
        <topology evidence="1">Single-pass membrane protein</topology>
    </subcellularLocation>
</comment>
<evidence type="ECO:0000313" key="13">
    <source>
        <dbReference type="Proteomes" id="UP000507470"/>
    </source>
</evidence>
<evidence type="ECO:0000313" key="12">
    <source>
        <dbReference type="EMBL" id="CAC5357212.1"/>
    </source>
</evidence>
<evidence type="ECO:0000259" key="11">
    <source>
        <dbReference type="PROSITE" id="PS50835"/>
    </source>
</evidence>
<evidence type="ECO:0000256" key="8">
    <source>
        <dbReference type="ARBA" id="ARBA00023180"/>
    </source>
</evidence>
<keyword evidence="7 9" id="KW-1015">Disulfide bond</keyword>
<dbReference type="PROSITE" id="PS50835">
    <property type="entry name" value="IG_LIKE"/>
    <property type="match status" value="1"/>
</dbReference>
<dbReference type="AlphaFoldDB" id="A0A6J7ZXJ8"/>